<evidence type="ECO:0000313" key="1">
    <source>
        <dbReference type="EMBL" id="TQD71704.1"/>
    </source>
</evidence>
<accession>A0A540KBV2</accession>
<protein>
    <recommendedName>
        <fullName evidence="3">Aspartic peptidase DDI1-type domain-containing protein</fullName>
    </recommendedName>
</protein>
<dbReference type="InterPro" id="IPR021109">
    <property type="entry name" value="Peptidase_aspartic_dom_sf"/>
</dbReference>
<proteinExistence type="predicted"/>
<dbReference type="Proteomes" id="UP000315295">
    <property type="component" value="Unassembled WGS sequence"/>
</dbReference>
<sequence>MLQRKLPPKCKDPGSFTIPCVIGNTRFEHAMLDLGASINVMPYSVYASMNLGELKNDGVIIQLADRSNAYPKGVLGKMFWCR</sequence>
<dbReference type="AlphaFoldDB" id="A0A540KBV2"/>
<dbReference type="PANTHER" id="PTHR33067">
    <property type="entry name" value="RNA-DIRECTED DNA POLYMERASE-RELATED"/>
    <property type="match status" value="1"/>
</dbReference>
<dbReference type="EMBL" id="VIEB01001507">
    <property type="protein sequence ID" value="TQD71704.1"/>
    <property type="molecule type" value="Genomic_DNA"/>
</dbReference>
<evidence type="ECO:0008006" key="3">
    <source>
        <dbReference type="Google" id="ProtNLM"/>
    </source>
</evidence>
<dbReference type="Gene3D" id="2.40.70.10">
    <property type="entry name" value="Acid Proteases"/>
    <property type="match status" value="1"/>
</dbReference>
<dbReference type="PANTHER" id="PTHR33067:SF15">
    <property type="entry name" value="RNA-DIRECTED DNA POLYMERASE"/>
    <property type="match status" value="1"/>
</dbReference>
<evidence type="ECO:0000313" key="2">
    <source>
        <dbReference type="Proteomes" id="UP000315295"/>
    </source>
</evidence>
<reference evidence="1 2" key="1">
    <citation type="journal article" date="2019" name="G3 (Bethesda)">
        <title>Sequencing of a Wild Apple (Malus baccata) Genome Unravels the Differences Between Cultivated and Wild Apple Species Regarding Disease Resistance and Cold Tolerance.</title>
        <authorList>
            <person name="Chen X."/>
        </authorList>
    </citation>
    <scope>NUCLEOTIDE SEQUENCE [LARGE SCALE GENOMIC DNA]</scope>
    <source>
        <strain evidence="2">cv. Shandingzi</strain>
        <tissue evidence="1">Leaves</tissue>
    </source>
</reference>
<comment type="caution">
    <text evidence="1">The sequence shown here is derived from an EMBL/GenBank/DDBJ whole genome shotgun (WGS) entry which is preliminary data.</text>
</comment>
<name>A0A540KBV2_MALBA</name>
<gene>
    <name evidence="1" type="ORF">C1H46_042762</name>
</gene>
<keyword evidence="2" id="KW-1185">Reference proteome</keyword>
<organism evidence="1 2">
    <name type="scientific">Malus baccata</name>
    <name type="common">Siberian crab apple</name>
    <name type="synonym">Pyrus baccata</name>
    <dbReference type="NCBI Taxonomy" id="106549"/>
    <lineage>
        <taxon>Eukaryota</taxon>
        <taxon>Viridiplantae</taxon>
        <taxon>Streptophyta</taxon>
        <taxon>Embryophyta</taxon>
        <taxon>Tracheophyta</taxon>
        <taxon>Spermatophyta</taxon>
        <taxon>Magnoliopsida</taxon>
        <taxon>eudicotyledons</taxon>
        <taxon>Gunneridae</taxon>
        <taxon>Pentapetalae</taxon>
        <taxon>rosids</taxon>
        <taxon>fabids</taxon>
        <taxon>Rosales</taxon>
        <taxon>Rosaceae</taxon>
        <taxon>Amygdaloideae</taxon>
        <taxon>Maleae</taxon>
        <taxon>Malus</taxon>
    </lineage>
</organism>